<dbReference type="GO" id="GO:0051959">
    <property type="term" value="F:dynein light intermediate chain binding"/>
    <property type="evidence" value="ECO:0007669"/>
    <property type="project" value="InterPro"/>
</dbReference>
<dbReference type="GO" id="GO:0045505">
    <property type="term" value="F:dynein intermediate chain binding"/>
    <property type="evidence" value="ECO:0007669"/>
    <property type="project" value="InterPro"/>
</dbReference>
<evidence type="ECO:0000313" key="2">
    <source>
        <dbReference type="EMBL" id="JAC66104.1"/>
    </source>
</evidence>
<dbReference type="InterPro" id="IPR041228">
    <property type="entry name" value="Dynein_C"/>
</dbReference>
<evidence type="ECO:0000259" key="1">
    <source>
        <dbReference type="Pfam" id="PF18199"/>
    </source>
</evidence>
<proteinExistence type="predicted"/>
<gene>
    <name evidence="2" type="ORF">TSPGSL018_14464</name>
</gene>
<dbReference type="Gene3D" id="1.20.1270.280">
    <property type="match status" value="1"/>
</dbReference>
<dbReference type="GO" id="GO:0030286">
    <property type="term" value="C:dynein complex"/>
    <property type="evidence" value="ECO:0007669"/>
    <property type="project" value="InterPro"/>
</dbReference>
<reference evidence="2" key="1">
    <citation type="submission" date="2014-05" db="EMBL/GenBank/DDBJ databases">
        <title>The transcriptome of the halophilic microalga Tetraselmis sp. GSL018 isolated from the Great Salt Lake, Utah.</title>
        <authorList>
            <person name="Jinkerson R.E."/>
            <person name="D'Adamo S."/>
            <person name="Posewitz M.C."/>
        </authorList>
    </citation>
    <scope>NUCLEOTIDE SEQUENCE</scope>
    <source>
        <strain evidence="2">GSL018</strain>
    </source>
</reference>
<dbReference type="Pfam" id="PF18199">
    <property type="entry name" value="Dynein_C"/>
    <property type="match status" value="1"/>
</dbReference>
<feature type="domain" description="Dynein heavy chain C-terminal" evidence="1">
    <location>
        <begin position="2"/>
        <end position="119"/>
    </location>
</feature>
<sequence>MDKVLDTEKHLYDNLLTEVRRTLMRLVRCIDGFEPMTSSLQSCMFSLYNDRVPDPWVRLAQGLDSSSISSWVKDLNRRLVFIRQWIREGAPITMPLGLLLAPNVFLAAIAEVHAKEKGLHFPLGLSSSTARFWQKSLASGTAMDWQCRRRMRRRALAGKTPRRRLPK</sequence>
<dbReference type="InterPro" id="IPR026983">
    <property type="entry name" value="DHC"/>
</dbReference>
<dbReference type="EMBL" id="GBEZ01020578">
    <property type="protein sequence ID" value="JAC66104.1"/>
    <property type="molecule type" value="Transcribed_RNA"/>
</dbReference>
<protein>
    <recommendedName>
        <fullName evidence="1">Dynein heavy chain C-terminal domain-containing protein</fullName>
    </recommendedName>
</protein>
<dbReference type="PANTHER" id="PTHR22878:SF69">
    <property type="entry name" value="DYNEIN HEAVY CHAIN"/>
    <property type="match status" value="1"/>
</dbReference>
<dbReference type="GO" id="GO:0007018">
    <property type="term" value="P:microtubule-based movement"/>
    <property type="evidence" value="ECO:0007669"/>
    <property type="project" value="InterPro"/>
</dbReference>
<organism evidence="2">
    <name type="scientific">Tetraselmis sp. GSL018</name>
    <dbReference type="NCBI Taxonomy" id="582737"/>
    <lineage>
        <taxon>Eukaryota</taxon>
        <taxon>Viridiplantae</taxon>
        <taxon>Chlorophyta</taxon>
        <taxon>core chlorophytes</taxon>
        <taxon>Chlorodendrophyceae</taxon>
        <taxon>Chlorodendrales</taxon>
        <taxon>Chlorodendraceae</taxon>
        <taxon>Tetraselmis</taxon>
    </lineage>
</organism>
<dbReference type="PANTHER" id="PTHR22878">
    <property type="entry name" value="DYNEIN HEAVY CHAIN 6, AXONEMAL-LIKE-RELATED"/>
    <property type="match status" value="1"/>
</dbReference>
<name>A0A061R5W3_9CHLO</name>
<dbReference type="AlphaFoldDB" id="A0A061R5W3"/>
<accession>A0A061R5W3</accession>